<proteinExistence type="predicted"/>
<evidence type="ECO:0000313" key="2">
    <source>
        <dbReference type="Proteomes" id="UP000749293"/>
    </source>
</evidence>
<reference evidence="1" key="1">
    <citation type="submission" date="2020-03" db="EMBL/GenBank/DDBJ databases">
        <title>Site-based positive gene gene selection in Geosmithia morbida across the United States reveals a broad range of putative effectors and factors for local host and environmental adapation.</title>
        <authorList>
            <person name="Onufrak A."/>
            <person name="Murdoch R.W."/>
            <person name="Gazis R."/>
            <person name="Huff M."/>
            <person name="Staton M."/>
            <person name="Klingeman W."/>
            <person name="Hadziabdic D."/>
        </authorList>
    </citation>
    <scope>NUCLEOTIDE SEQUENCE</scope>
    <source>
        <strain evidence="1">1262</strain>
    </source>
</reference>
<organism evidence="1 2">
    <name type="scientific">Geosmithia morbida</name>
    <dbReference type="NCBI Taxonomy" id="1094350"/>
    <lineage>
        <taxon>Eukaryota</taxon>
        <taxon>Fungi</taxon>
        <taxon>Dikarya</taxon>
        <taxon>Ascomycota</taxon>
        <taxon>Pezizomycotina</taxon>
        <taxon>Sordariomycetes</taxon>
        <taxon>Hypocreomycetidae</taxon>
        <taxon>Hypocreales</taxon>
        <taxon>Bionectriaceae</taxon>
        <taxon>Geosmithia</taxon>
    </lineage>
</organism>
<dbReference type="GeneID" id="55967933"/>
<dbReference type="RefSeq" id="XP_035320515.1">
    <property type="nucleotide sequence ID" value="XM_035463684.1"/>
</dbReference>
<dbReference type="OrthoDB" id="2151982at2759"/>
<name>A0A9P5CZQ8_9HYPO</name>
<dbReference type="EMBL" id="JAANYQ010000011">
    <property type="protein sequence ID" value="KAF4121863.1"/>
    <property type="molecule type" value="Genomic_DNA"/>
</dbReference>
<evidence type="ECO:0000313" key="1">
    <source>
        <dbReference type="EMBL" id="KAF4121863.1"/>
    </source>
</evidence>
<gene>
    <name evidence="1" type="ORF">GMORB2_1703</name>
</gene>
<dbReference type="Proteomes" id="UP000749293">
    <property type="component" value="Unassembled WGS sequence"/>
</dbReference>
<keyword evidence="2" id="KW-1185">Reference proteome</keyword>
<protein>
    <submittedName>
        <fullName evidence="1">Uncharacterized protein</fullName>
    </submittedName>
</protein>
<accession>A0A9P5CZQ8</accession>
<sequence length="165" mass="18399">MLLLSAMITQHQLMKILSDRRRRLQDQDSRQPNRPAAGDLAVVVVQGVEVSSSPSSPEPNVYLPEPLRHSVRGTWAVSQMLGSPDVAALMFVYPRQPDLLTRYIQAANLDVHGGEGNVEALAWLGPTVDWPLFGQCFADQHVERLVGAEAGLQDYEMMAVIRRRR</sequence>
<dbReference type="AlphaFoldDB" id="A0A9P5CZQ8"/>
<comment type="caution">
    <text evidence="1">The sequence shown here is derived from an EMBL/GenBank/DDBJ whole genome shotgun (WGS) entry which is preliminary data.</text>
</comment>